<evidence type="ECO:0000256" key="3">
    <source>
        <dbReference type="ARBA" id="ARBA00022723"/>
    </source>
</evidence>
<dbReference type="InterPro" id="IPR046439">
    <property type="entry name" value="ZF_RZ_dom"/>
</dbReference>
<keyword evidence="2" id="KW-0963">Cytoplasm</keyword>
<evidence type="ECO:0000256" key="2">
    <source>
        <dbReference type="ARBA" id="ARBA00022490"/>
    </source>
</evidence>
<dbReference type="Proteomes" id="UP000314982">
    <property type="component" value="Unassembled WGS sequence"/>
</dbReference>
<evidence type="ECO:0000256" key="6">
    <source>
        <dbReference type="ARBA" id="ARBA00022859"/>
    </source>
</evidence>
<dbReference type="GO" id="GO:0002376">
    <property type="term" value="P:immune system process"/>
    <property type="evidence" value="ECO:0007669"/>
    <property type="project" value="UniProtKB-KW"/>
</dbReference>
<dbReference type="GO" id="GO:0004842">
    <property type="term" value="F:ubiquitin-protein transferase activity"/>
    <property type="evidence" value="ECO:0007669"/>
    <property type="project" value="InterPro"/>
</dbReference>
<name>A0A4W5Q321_9TELE</name>
<dbReference type="STRING" id="62062.ENSHHUP00000068285"/>
<evidence type="ECO:0000256" key="5">
    <source>
        <dbReference type="ARBA" id="ARBA00022833"/>
    </source>
</evidence>
<dbReference type="PANTHER" id="PTHR22605:SF18">
    <property type="entry name" value="E3 UBIQUITIN-PROTEIN LIGASE RNF213-ALPHA"/>
    <property type="match status" value="1"/>
</dbReference>
<keyword evidence="9" id="KW-1185">Reference proteome</keyword>
<dbReference type="GO" id="GO:0016887">
    <property type="term" value="F:ATP hydrolysis activity"/>
    <property type="evidence" value="ECO:0007669"/>
    <property type="project" value="InterPro"/>
</dbReference>
<dbReference type="AlphaFoldDB" id="A0A4W5Q321"/>
<dbReference type="GO" id="GO:0005829">
    <property type="term" value="C:cytosol"/>
    <property type="evidence" value="ECO:0007669"/>
    <property type="project" value="TreeGrafter"/>
</dbReference>
<reference evidence="8" key="2">
    <citation type="submission" date="2025-08" db="UniProtKB">
        <authorList>
            <consortium name="Ensembl"/>
        </authorList>
    </citation>
    <scope>IDENTIFICATION</scope>
</reference>
<dbReference type="GO" id="GO:0008270">
    <property type="term" value="F:zinc ion binding"/>
    <property type="evidence" value="ECO:0007669"/>
    <property type="project" value="UniProtKB-KW"/>
</dbReference>
<reference evidence="9" key="1">
    <citation type="submission" date="2018-06" db="EMBL/GenBank/DDBJ databases">
        <title>Genome assembly of Danube salmon.</title>
        <authorList>
            <person name="Macqueen D.J."/>
            <person name="Gundappa M.K."/>
        </authorList>
    </citation>
    <scope>NUCLEOTIDE SEQUENCE [LARGE SCALE GENOMIC DNA]</scope>
</reference>
<evidence type="ECO:0000259" key="7">
    <source>
        <dbReference type="PROSITE" id="PS51981"/>
    </source>
</evidence>
<feature type="domain" description="RZ-type" evidence="7">
    <location>
        <begin position="185"/>
        <end position="262"/>
    </location>
</feature>
<dbReference type="GO" id="GO:0006511">
    <property type="term" value="P:ubiquitin-dependent protein catabolic process"/>
    <property type="evidence" value="ECO:0007669"/>
    <property type="project" value="TreeGrafter"/>
</dbReference>
<dbReference type="GO" id="GO:2000051">
    <property type="term" value="P:negative regulation of non-canonical Wnt signaling pathway"/>
    <property type="evidence" value="ECO:0007669"/>
    <property type="project" value="TreeGrafter"/>
</dbReference>
<sequence length="415" mass="46634">MLKDTEKYRWLFPEEVQQQNEDVGQMDQYLVYGDDYQDIREAVAKAVLEDSVQEIEDTCQRCTAPPRRRTLYVLLAIFREVTSLYRAANTGLHPAPKQCQALEDFIEGSRYLNRKEVRDFAKELVHNRMGGLSVLADRSSVEHTLIELAVHMAAVLLTGTEGLLTPLQQLGLSPNNMLSAFLPTMPEDMLSVAQRLITANKVDYGLSWYSCPNGHPCVVDKCGRPTHKAKCLECRAEIGGENHVPLTGFQKMELQQGDLTRTGHILGDPQRRDNPDTLDTKNMSLTPFILVRLLTHLAMLRGASEQPKSIQQIIQPPVQDACEFLICHLLKDMDQLTKALGKGTDDTVTTVHLIVRSILEPPPTNQWPAGFDPQLSTKEARNTWETTVATDIITPQLKVNPFGEYFQLASTAQRD</sequence>
<organism evidence="8 9">
    <name type="scientific">Hucho hucho</name>
    <name type="common">huchen</name>
    <dbReference type="NCBI Taxonomy" id="62062"/>
    <lineage>
        <taxon>Eukaryota</taxon>
        <taxon>Metazoa</taxon>
        <taxon>Chordata</taxon>
        <taxon>Craniata</taxon>
        <taxon>Vertebrata</taxon>
        <taxon>Euteleostomi</taxon>
        <taxon>Actinopterygii</taxon>
        <taxon>Neopterygii</taxon>
        <taxon>Teleostei</taxon>
        <taxon>Protacanthopterygii</taxon>
        <taxon>Salmoniformes</taxon>
        <taxon>Salmonidae</taxon>
        <taxon>Salmoninae</taxon>
        <taxon>Hucho</taxon>
    </lineage>
</organism>
<dbReference type="GeneTree" id="ENSGT00630000089884"/>
<reference evidence="8" key="3">
    <citation type="submission" date="2025-09" db="UniProtKB">
        <authorList>
            <consortium name="Ensembl"/>
        </authorList>
    </citation>
    <scope>IDENTIFICATION</scope>
</reference>
<evidence type="ECO:0000256" key="4">
    <source>
        <dbReference type="ARBA" id="ARBA00022771"/>
    </source>
</evidence>
<keyword evidence="3" id="KW-0479">Metal-binding</keyword>
<dbReference type="GO" id="GO:0002040">
    <property type="term" value="P:sprouting angiogenesis"/>
    <property type="evidence" value="ECO:0007669"/>
    <property type="project" value="TreeGrafter"/>
</dbReference>
<proteinExistence type="predicted"/>
<dbReference type="Ensembl" id="ENSHHUT00000070576.1">
    <property type="protein sequence ID" value="ENSHHUP00000068285.1"/>
    <property type="gene ID" value="ENSHHUG00000040262.1"/>
</dbReference>
<dbReference type="GO" id="GO:0005730">
    <property type="term" value="C:nucleolus"/>
    <property type="evidence" value="ECO:0007669"/>
    <property type="project" value="TreeGrafter"/>
</dbReference>
<evidence type="ECO:0000313" key="8">
    <source>
        <dbReference type="Ensembl" id="ENSHHUP00000068285.1"/>
    </source>
</evidence>
<evidence type="ECO:0000256" key="1">
    <source>
        <dbReference type="ARBA" id="ARBA00004496"/>
    </source>
</evidence>
<accession>A0A4W5Q321</accession>
<keyword evidence="6" id="KW-0391">Immunity</keyword>
<dbReference type="PROSITE" id="PS51981">
    <property type="entry name" value="ZF_RZ"/>
    <property type="match status" value="1"/>
</dbReference>
<evidence type="ECO:0000313" key="9">
    <source>
        <dbReference type="Proteomes" id="UP000314982"/>
    </source>
</evidence>
<protein>
    <recommendedName>
        <fullName evidence="7">RZ-type domain-containing protein</fullName>
    </recommendedName>
</protein>
<dbReference type="GO" id="GO:0016020">
    <property type="term" value="C:membrane"/>
    <property type="evidence" value="ECO:0007669"/>
    <property type="project" value="TreeGrafter"/>
</dbReference>
<comment type="subcellular location">
    <subcellularLocation>
        <location evidence="1">Cytoplasm</location>
    </subcellularLocation>
</comment>
<dbReference type="PANTHER" id="PTHR22605">
    <property type="entry name" value="RZ-TYPE DOMAIN-CONTAINING PROTEIN"/>
    <property type="match status" value="1"/>
</dbReference>
<dbReference type="InterPro" id="IPR031248">
    <property type="entry name" value="RNF213"/>
</dbReference>
<keyword evidence="5" id="KW-0862">Zinc</keyword>
<keyword evidence="4" id="KW-0863">Zinc-finger</keyword>
<dbReference type="Pfam" id="PF20173">
    <property type="entry name" value="ZnF_RZ-type"/>
    <property type="match status" value="1"/>
</dbReference>